<evidence type="ECO:0000256" key="4">
    <source>
        <dbReference type="ARBA" id="ARBA00011718"/>
    </source>
</evidence>
<evidence type="ECO:0000256" key="13">
    <source>
        <dbReference type="SAM" id="Phobius"/>
    </source>
</evidence>
<evidence type="ECO:0000256" key="7">
    <source>
        <dbReference type="ARBA" id="ARBA00022475"/>
    </source>
</evidence>
<evidence type="ECO:0000256" key="11">
    <source>
        <dbReference type="ARBA" id="ARBA00023010"/>
    </source>
</evidence>
<dbReference type="PRINTS" id="PR01853">
    <property type="entry name" value="YAJCTRNLCASE"/>
</dbReference>
<dbReference type="NCBIfam" id="TIGR00739">
    <property type="entry name" value="yajC"/>
    <property type="match status" value="1"/>
</dbReference>
<evidence type="ECO:0000256" key="3">
    <source>
        <dbReference type="ARBA" id="ARBA00006742"/>
    </source>
</evidence>
<evidence type="ECO:0000256" key="6">
    <source>
        <dbReference type="ARBA" id="ARBA00022448"/>
    </source>
</evidence>
<evidence type="ECO:0000313" key="15">
    <source>
        <dbReference type="Proteomes" id="UP000248614"/>
    </source>
</evidence>
<comment type="subcellular location">
    <subcellularLocation>
        <location evidence="2">Cell membrane</location>
        <topology evidence="2">Single-pass membrane protein</topology>
    </subcellularLocation>
</comment>
<keyword evidence="12 13" id="KW-0472">Membrane</keyword>
<dbReference type="PANTHER" id="PTHR33909:SF1">
    <property type="entry name" value="SEC TRANSLOCON ACCESSORY COMPLEX SUBUNIT YAJC"/>
    <property type="match status" value="1"/>
</dbReference>
<dbReference type="AlphaFoldDB" id="A0A2W4ZGD3"/>
<evidence type="ECO:0000256" key="12">
    <source>
        <dbReference type="ARBA" id="ARBA00023136"/>
    </source>
</evidence>
<evidence type="ECO:0000256" key="1">
    <source>
        <dbReference type="ARBA" id="ARBA00002061"/>
    </source>
</evidence>
<keyword evidence="11" id="KW-0811">Translocation</keyword>
<reference evidence="14 15" key="1">
    <citation type="submission" date="2017-08" db="EMBL/GenBank/DDBJ databases">
        <title>Infants hospitalized years apart are colonized by the same room-sourced microbial strains.</title>
        <authorList>
            <person name="Brooks B."/>
            <person name="Olm M.R."/>
            <person name="Firek B.A."/>
            <person name="Baker R."/>
            <person name="Thomas B.C."/>
            <person name="Morowitz M.J."/>
            <person name="Banfield J.F."/>
        </authorList>
    </citation>
    <scope>NUCLEOTIDE SEQUENCE [LARGE SCALE GENOMIC DNA]</scope>
    <source>
        <strain evidence="14">S2_018_000_R3_110</strain>
    </source>
</reference>
<gene>
    <name evidence="14" type="primary">yajC</name>
    <name evidence="14" type="ORF">DI632_02395</name>
</gene>
<comment type="function">
    <text evidence="1">The SecYEG-SecDF-YajC-YidC holo-translocon (HTL) protein secretase/insertase is a supercomplex required for protein secretion, insertion of proteins into membranes, and assembly of membrane protein complexes. While the SecYEG complex is essential for assembly of a number of proteins and complexes, the SecDF-YajC-YidC subcomplex facilitates these functions.</text>
</comment>
<dbReference type="InterPro" id="IPR003849">
    <property type="entry name" value="Preprotein_translocase_YajC"/>
</dbReference>
<keyword evidence="7" id="KW-1003">Cell membrane</keyword>
<evidence type="ECO:0000256" key="10">
    <source>
        <dbReference type="ARBA" id="ARBA00022989"/>
    </source>
</evidence>
<dbReference type="Proteomes" id="UP000248614">
    <property type="component" value="Unassembled WGS sequence"/>
</dbReference>
<dbReference type="SMART" id="SM01323">
    <property type="entry name" value="YajC"/>
    <property type="match status" value="1"/>
</dbReference>
<sequence>MLVPSAFAQSAAAPAASGGFLGTLVGIAPLLLIFVAFYFLLIRPQSKRMKTLQASIAAVKRGDQVVTAGGVIGKVTKVEDAFVEVEIAPNTRIRVVKATIAEVTPPAGAKPAND</sequence>
<proteinExistence type="inferred from homology"/>
<dbReference type="PANTHER" id="PTHR33909">
    <property type="entry name" value="SEC TRANSLOCON ACCESSORY COMPLEX SUBUNIT YAJC"/>
    <property type="match status" value="1"/>
</dbReference>
<keyword evidence="6" id="KW-0813">Transport</keyword>
<keyword evidence="8 13" id="KW-0812">Transmembrane</keyword>
<evidence type="ECO:0000256" key="8">
    <source>
        <dbReference type="ARBA" id="ARBA00022692"/>
    </source>
</evidence>
<name>A0A2W4ZGD3_9SPHN</name>
<dbReference type="GO" id="GO:0015031">
    <property type="term" value="P:protein transport"/>
    <property type="evidence" value="ECO:0007669"/>
    <property type="project" value="UniProtKB-KW"/>
</dbReference>
<accession>A0A2W4ZGD3</accession>
<keyword evidence="9" id="KW-0653">Protein transport</keyword>
<evidence type="ECO:0000256" key="5">
    <source>
        <dbReference type="ARBA" id="ARBA00014962"/>
    </source>
</evidence>
<comment type="caution">
    <text evidence="14">The sequence shown here is derived from an EMBL/GenBank/DDBJ whole genome shotgun (WGS) entry which is preliminary data.</text>
</comment>
<evidence type="ECO:0000256" key="2">
    <source>
        <dbReference type="ARBA" id="ARBA00004162"/>
    </source>
</evidence>
<dbReference type="EMBL" id="QFNF01000003">
    <property type="protein sequence ID" value="PZO80407.1"/>
    <property type="molecule type" value="Genomic_DNA"/>
</dbReference>
<feature type="transmembrane region" description="Helical" evidence="13">
    <location>
        <begin position="20"/>
        <end position="41"/>
    </location>
</feature>
<keyword evidence="10 13" id="KW-1133">Transmembrane helix</keyword>
<evidence type="ECO:0000313" key="14">
    <source>
        <dbReference type="EMBL" id="PZO80407.1"/>
    </source>
</evidence>
<protein>
    <recommendedName>
        <fullName evidence="5">Sec translocon accessory complex subunit YajC</fullName>
    </recommendedName>
</protein>
<dbReference type="Pfam" id="PF02699">
    <property type="entry name" value="YajC"/>
    <property type="match status" value="1"/>
</dbReference>
<evidence type="ECO:0000256" key="9">
    <source>
        <dbReference type="ARBA" id="ARBA00022927"/>
    </source>
</evidence>
<comment type="similarity">
    <text evidence="3">Belongs to the YajC family.</text>
</comment>
<dbReference type="GO" id="GO:0005886">
    <property type="term" value="C:plasma membrane"/>
    <property type="evidence" value="ECO:0007669"/>
    <property type="project" value="UniProtKB-SubCell"/>
</dbReference>
<organism evidence="14 15">
    <name type="scientific">Sphingomonas hengshuiensis</name>
    <dbReference type="NCBI Taxonomy" id="1609977"/>
    <lineage>
        <taxon>Bacteria</taxon>
        <taxon>Pseudomonadati</taxon>
        <taxon>Pseudomonadota</taxon>
        <taxon>Alphaproteobacteria</taxon>
        <taxon>Sphingomonadales</taxon>
        <taxon>Sphingomonadaceae</taxon>
        <taxon>Sphingomonas</taxon>
    </lineage>
</organism>
<comment type="subunit">
    <text evidence="4">Part of the SecDF-YidC-YajC translocase complex. The SecDF-YidC-YajC translocase forms a supercomplex with SecYEG, called the holo-translocon (HTL).</text>
</comment>